<sequence length="260" mass="29738">MSTDYSHLTHIKSIDELHLYELIPTVVWIFDLDKHGWWWGNEAALTFWGLKSLDELVNKDLSGDTEGARDRMLQTFELAAKNGLSIDPWTTYPNGKPKTLYMLHRAVLIGPEKHRAIIAYVNEQVELGETPENLLLVEAMRYTTVLVSTFTFSGDIVIENPAATEAYKHIIPQQLGSDKNAFTARFNKLEEGIERLKDATEKRVGRWTHVMKTSEGLRQHTLDIRITRHPLTAEFLMLVTEYDVSELHQALEAANHAQIE</sequence>
<dbReference type="AlphaFoldDB" id="A0A7C2AJ06"/>
<organism evidence="1">
    <name type="scientific">Methylophaga aminisulfidivorans</name>
    <dbReference type="NCBI Taxonomy" id="230105"/>
    <lineage>
        <taxon>Bacteria</taxon>
        <taxon>Pseudomonadati</taxon>
        <taxon>Pseudomonadota</taxon>
        <taxon>Gammaproteobacteria</taxon>
        <taxon>Thiotrichales</taxon>
        <taxon>Piscirickettsiaceae</taxon>
        <taxon>Methylophaga</taxon>
    </lineage>
</organism>
<accession>A0A7C2AJ06</accession>
<protein>
    <submittedName>
        <fullName evidence="1">GGDEF domain-containing protein</fullName>
    </submittedName>
</protein>
<feature type="non-terminal residue" evidence="1">
    <location>
        <position position="260"/>
    </location>
</feature>
<evidence type="ECO:0000313" key="1">
    <source>
        <dbReference type="EMBL" id="HEC75271.1"/>
    </source>
</evidence>
<comment type="caution">
    <text evidence="1">The sequence shown here is derived from an EMBL/GenBank/DDBJ whole genome shotgun (WGS) entry which is preliminary data.</text>
</comment>
<dbReference type="EMBL" id="DRHY01000303">
    <property type="protein sequence ID" value="HEC75271.1"/>
    <property type="molecule type" value="Genomic_DNA"/>
</dbReference>
<dbReference type="Proteomes" id="UP000886384">
    <property type="component" value="Unassembled WGS sequence"/>
</dbReference>
<name>A0A7C2AJ06_9GAMM</name>
<proteinExistence type="predicted"/>
<gene>
    <name evidence="1" type="ORF">ENI26_13020</name>
</gene>
<reference evidence="1" key="1">
    <citation type="journal article" date="2020" name="mSystems">
        <title>Genome- and Community-Level Interaction Insights into Carbon Utilization and Element Cycling Functions of Hydrothermarchaeota in Hydrothermal Sediment.</title>
        <authorList>
            <person name="Zhou Z."/>
            <person name="Liu Y."/>
            <person name="Xu W."/>
            <person name="Pan J."/>
            <person name="Luo Z.H."/>
            <person name="Li M."/>
        </authorList>
    </citation>
    <scope>NUCLEOTIDE SEQUENCE [LARGE SCALE GENOMIC DNA]</scope>
    <source>
        <strain evidence="1">HyVt-380</strain>
    </source>
</reference>